<proteinExistence type="predicted"/>
<dbReference type="Proteomes" id="UP000076964">
    <property type="component" value="Unassembled WGS sequence"/>
</dbReference>
<keyword evidence="3" id="KW-1185">Reference proteome</keyword>
<dbReference type="InterPro" id="IPR007712">
    <property type="entry name" value="RelE/ParE_toxin"/>
</dbReference>
<dbReference type="Gene3D" id="3.30.2310.20">
    <property type="entry name" value="RelE-like"/>
    <property type="match status" value="1"/>
</dbReference>
<dbReference type="Pfam" id="PF05016">
    <property type="entry name" value="ParE_toxin"/>
    <property type="match status" value="1"/>
</dbReference>
<dbReference type="InterPro" id="IPR035093">
    <property type="entry name" value="RelE/ParE_toxin_dom_sf"/>
</dbReference>
<accession>A0A177E7H1</accession>
<gene>
    <name evidence="2" type="ORF">TH606_09490</name>
</gene>
<dbReference type="EMBL" id="LSFI01000047">
    <property type="protein sequence ID" value="OAG26969.1"/>
    <property type="molecule type" value="Genomic_DNA"/>
</dbReference>
<organism evidence="2 3">
    <name type="scientific">Thermodesulfatator autotrophicus</name>
    <dbReference type="NCBI Taxonomy" id="1795632"/>
    <lineage>
        <taxon>Bacteria</taxon>
        <taxon>Pseudomonadati</taxon>
        <taxon>Thermodesulfobacteriota</taxon>
        <taxon>Thermodesulfobacteria</taxon>
        <taxon>Thermodesulfobacteriales</taxon>
        <taxon>Thermodesulfatatoraceae</taxon>
        <taxon>Thermodesulfatator</taxon>
    </lineage>
</organism>
<name>A0A177E7H1_9BACT</name>
<reference evidence="2 3" key="1">
    <citation type="submission" date="2016-02" db="EMBL/GenBank/DDBJ databases">
        <title>Draft genome sequence of Thermodesulfatator sp. S606.</title>
        <authorList>
            <person name="Lai Q."/>
            <person name="Cao J."/>
            <person name="Dupont S."/>
            <person name="Shao Z."/>
            <person name="Jebbar M."/>
            <person name="Alain K."/>
        </authorList>
    </citation>
    <scope>NUCLEOTIDE SEQUENCE [LARGE SCALE GENOMIC DNA]</scope>
    <source>
        <strain evidence="2 3">S606</strain>
    </source>
</reference>
<dbReference type="SUPFAM" id="SSF143011">
    <property type="entry name" value="RelE-like"/>
    <property type="match status" value="1"/>
</dbReference>
<keyword evidence="1" id="KW-1277">Toxin-antitoxin system</keyword>
<evidence type="ECO:0000313" key="2">
    <source>
        <dbReference type="EMBL" id="OAG26969.1"/>
    </source>
</evidence>
<protein>
    <recommendedName>
        <fullName evidence="4">Plasmid stabilization protein</fullName>
    </recommendedName>
</protein>
<evidence type="ECO:0000313" key="3">
    <source>
        <dbReference type="Proteomes" id="UP000076964"/>
    </source>
</evidence>
<evidence type="ECO:0000256" key="1">
    <source>
        <dbReference type="ARBA" id="ARBA00022649"/>
    </source>
</evidence>
<dbReference type="InterPro" id="IPR052747">
    <property type="entry name" value="TA_system_RelE_toxin"/>
</dbReference>
<comment type="caution">
    <text evidence="2">The sequence shown here is derived from an EMBL/GenBank/DDBJ whole genome shotgun (WGS) entry which is preliminary data.</text>
</comment>
<dbReference type="PANTHER" id="PTHR38813">
    <property type="match status" value="1"/>
</dbReference>
<dbReference type="RefSeq" id="WP_068543297.1">
    <property type="nucleotide sequence ID" value="NZ_LSFI01000047.1"/>
</dbReference>
<dbReference type="AlphaFoldDB" id="A0A177E7H1"/>
<evidence type="ECO:0008006" key="4">
    <source>
        <dbReference type="Google" id="ProtNLM"/>
    </source>
</evidence>
<dbReference type="PANTHER" id="PTHR38813:SF1">
    <property type="entry name" value="TOXIN RELE1-RELATED"/>
    <property type="match status" value="1"/>
</dbReference>
<dbReference type="OrthoDB" id="9805098at2"/>
<sequence>MKRKVVFKKGAYKDLAKIPKEYQNKIIEALRNLEENFQGDIRKLAPKRYRLRVGVYRVLIKEEGEFWVVYKIVHRQSADKYY</sequence>